<dbReference type="InterPro" id="IPR054722">
    <property type="entry name" value="PolX-like_BBD"/>
</dbReference>
<dbReference type="RefSeq" id="XP_016714131.1">
    <property type="nucleotide sequence ID" value="XM_016858642.1"/>
</dbReference>
<dbReference type="Proteomes" id="UP000818029">
    <property type="component" value="Chromosome D04"/>
</dbReference>
<dbReference type="PaxDb" id="3635-A0A1U8LHQ1"/>
<proteinExistence type="predicted"/>
<feature type="compositionally biased region" description="Basic and acidic residues" evidence="1">
    <location>
        <begin position="179"/>
        <end position="193"/>
    </location>
</feature>
<evidence type="ECO:0000259" key="3">
    <source>
        <dbReference type="Pfam" id="PF22936"/>
    </source>
</evidence>
<dbReference type="AlphaFoldDB" id="A0A1U8LHQ1"/>
<reference evidence="4" key="1">
    <citation type="journal article" date="2020" name="Nat. Genet.">
        <title>Genomic diversifications of five Gossypium allopolyploid species and their impact on cotton improvement.</title>
        <authorList>
            <person name="Chen Z.J."/>
            <person name="Sreedasyam A."/>
            <person name="Ando A."/>
            <person name="Song Q."/>
            <person name="De Santiago L.M."/>
            <person name="Hulse-Kemp A.M."/>
            <person name="Ding M."/>
            <person name="Ye W."/>
            <person name="Kirkbride R.C."/>
            <person name="Jenkins J."/>
            <person name="Plott C."/>
            <person name="Lovell J."/>
            <person name="Lin Y.M."/>
            <person name="Vaughn R."/>
            <person name="Liu B."/>
            <person name="Simpson S."/>
            <person name="Scheffler B.E."/>
            <person name="Wen L."/>
            <person name="Saski C.A."/>
            <person name="Grover C.E."/>
            <person name="Hu G."/>
            <person name="Conover J.L."/>
            <person name="Carlson J.W."/>
            <person name="Shu S."/>
            <person name="Boston L.B."/>
            <person name="Williams M."/>
            <person name="Peterson D.G."/>
            <person name="McGee K."/>
            <person name="Jones D.C."/>
            <person name="Wendel J.F."/>
            <person name="Stelly D.M."/>
            <person name="Grimwood J."/>
            <person name="Schmutz J."/>
        </authorList>
    </citation>
    <scope>NUCLEOTIDE SEQUENCE [LARGE SCALE GENOMIC DNA]</scope>
    <source>
        <strain evidence="4">cv. TM-1</strain>
    </source>
</reference>
<organism evidence="4 5">
    <name type="scientific">Gossypium hirsutum</name>
    <name type="common">Upland cotton</name>
    <name type="synonym">Gossypium mexicanum</name>
    <dbReference type="NCBI Taxonomy" id="3635"/>
    <lineage>
        <taxon>Eukaryota</taxon>
        <taxon>Viridiplantae</taxon>
        <taxon>Streptophyta</taxon>
        <taxon>Embryophyta</taxon>
        <taxon>Tracheophyta</taxon>
        <taxon>Spermatophyta</taxon>
        <taxon>Magnoliopsida</taxon>
        <taxon>eudicotyledons</taxon>
        <taxon>Gunneridae</taxon>
        <taxon>Pentapetalae</taxon>
        <taxon>rosids</taxon>
        <taxon>malvids</taxon>
        <taxon>Malvales</taxon>
        <taxon>Malvaceae</taxon>
        <taxon>Malvoideae</taxon>
        <taxon>Gossypium</taxon>
    </lineage>
</organism>
<sequence length="428" mass="49068">MSFSPPPPPPVFAGENYNISAVKMKTHMQAHDLWCVVQVDTKPPHLKANPSIAQIRIMACDTPKQAWDRLKEEFQESDKTRQQQLINLQRDFENLKMKESKTIKQYSDRIMATFNNIRLLGDDFSDKRIVEKVITTLPEKYEPKISSLEDSRDLSAISLARSKESSSSSSSSSYKGKKPWTEKNEKGKKDAPKRSFHNALTQQNQAQAAEDVQAQEEHVFTTSCFVSSSKVRKNLLIDNGYTLHMASDKDMFRELDTNFVSKFRIGNGEFIEAKGKGKAMICTQSGKTCMIKDLFGQELVTVAMHDRSFTLDVNQLEVKAHTALIDESCLWHKRLGHVNYKSLGLLHKMSLVEDMSKIEPKNDHVENEAEIEDRYNYIPVRGTRTIMDIYERCDMTIVEPSNFYEAEKEGCWKETMEAEIKMIHKCDT</sequence>
<dbReference type="Pfam" id="PF14223">
    <property type="entry name" value="Retrotran_gag_2"/>
    <property type="match status" value="1"/>
</dbReference>
<evidence type="ECO:0000313" key="5">
    <source>
        <dbReference type="RefSeq" id="XP_016714131.1"/>
    </source>
</evidence>
<accession>A0A1U8LHQ1</accession>
<dbReference type="STRING" id="3635.A0A1U8LHQ1"/>
<name>A0A1U8LHQ1_GOSHI</name>
<evidence type="ECO:0000313" key="4">
    <source>
        <dbReference type="Proteomes" id="UP000818029"/>
    </source>
</evidence>
<protein>
    <recommendedName>
        <fullName evidence="6">GAG-pre-integrase domain-containing protein</fullName>
    </recommendedName>
</protein>
<dbReference type="KEGG" id="ghi:107927556"/>
<dbReference type="Pfam" id="PF22936">
    <property type="entry name" value="Pol_BBD"/>
    <property type="match status" value="1"/>
</dbReference>
<dbReference type="OrthoDB" id="1710004at2759"/>
<feature type="domain" description="Retrovirus-related Pol polyprotein from transposon TNT 1-94-like beta-barrel" evidence="3">
    <location>
        <begin position="236"/>
        <end position="293"/>
    </location>
</feature>
<dbReference type="Pfam" id="PF13976">
    <property type="entry name" value="gag_pre-integrs"/>
    <property type="match status" value="1"/>
</dbReference>
<dbReference type="PANTHER" id="PTHR35317">
    <property type="entry name" value="OS04G0629600 PROTEIN"/>
    <property type="match status" value="1"/>
</dbReference>
<gene>
    <name evidence="5" type="primary">LOC107927556</name>
</gene>
<evidence type="ECO:0000259" key="2">
    <source>
        <dbReference type="Pfam" id="PF13976"/>
    </source>
</evidence>
<reference evidence="5" key="2">
    <citation type="submission" date="2025-08" db="UniProtKB">
        <authorList>
            <consortium name="RefSeq"/>
        </authorList>
    </citation>
    <scope>IDENTIFICATION</scope>
</reference>
<dbReference type="PANTHER" id="PTHR35317:SF31">
    <property type="entry name" value="DUF4219 DOMAIN-CONTAINING PROTEIN"/>
    <property type="match status" value="1"/>
</dbReference>
<feature type="domain" description="GAG-pre-integrase" evidence="2">
    <location>
        <begin position="322"/>
        <end position="358"/>
    </location>
</feature>
<dbReference type="GeneID" id="107927556"/>
<feature type="region of interest" description="Disordered" evidence="1">
    <location>
        <begin position="160"/>
        <end position="193"/>
    </location>
</feature>
<keyword evidence="4" id="KW-1185">Reference proteome</keyword>
<evidence type="ECO:0000256" key="1">
    <source>
        <dbReference type="SAM" id="MobiDB-lite"/>
    </source>
</evidence>
<evidence type="ECO:0008006" key="6">
    <source>
        <dbReference type="Google" id="ProtNLM"/>
    </source>
</evidence>
<dbReference type="InterPro" id="IPR025724">
    <property type="entry name" value="GAG-pre-integrase_dom"/>
</dbReference>